<reference evidence="3" key="1">
    <citation type="submission" date="2021-09" db="EMBL/GenBank/DDBJ databases">
        <authorList>
            <consortium name="AG Swart"/>
            <person name="Singh M."/>
            <person name="Singh A."/>
            <person name="Seah K."/>
            <person name="Emmerich C."/>
        </authorList>
    </citation>
    <scope>NUCLEOTIDE SEQUENCE</scope>
    <source>
        <strain evidence="3">ATCC30299</strain>
    </source>
</reference>
<sequence length="557" mass="64408">MDDVDNIYLDDLHSFDPNEWPNIPKPIVIAFNLLKKSMLKQEEAIQNLKKNSEFMNDRFTKSSEGAISLSKMLVAKSEENLKLIIRESEENQVYSLNILQKKLDKEEEFRALLGTNISALLSEQVDLLQKKISELPTLNNIKEAEKNIREELKEEFLNDVKHRIVLPEINNVHYKIKDRLTEIEGEIKEVKKRILDEGLYTSNNIRKNYEDITKIIESIREQSGKNEIKVDLCTSRIRDLTESVRNYEANWNKTMVEMWESLQQDIKILKIKAEEKGPRTPVVKTISLSPSSSHLNPAPQPPKTLITAPDYARSSEVPTDELRHEIREEINSVKNELHALLKYSEEKSTKDLVDSVQSIENKISLAKMTLENQFQELRDKFSWLPMKFDQLEGMSPTEARIFTLEARLRSEENSRIQGQHQILKFMENKSVQSQVRASPEIASCRKECFTPQILTSRQSSRSINKVFERKVPPGGMCGGDIWKRPIDSDRKKSIDGESVVLYGSKMRAHSPIDLSLIEESCIEQLKKERLNRKRKSIPKSFDSMDGSTPKYFNKEKS</sequence>
<protein>
    <submittedName>
        <fullName evidence="3">Uncharacterized protein</fullName>
    </submittedName>
</protein>
<name>A0AAU9JTH5_9CILI</name>
<evidence type="ECO:0000313" key="3">
    <source>
        <dbReference type="EMBL" id="CAG9327817.1"/>
    </source>
</evidence>
<accession>A0AAU9JTH5</accession>
<keyword evidence="1" id="KW-0175">Coiled coil</keyword>
<gene>
    <name evidence="3" type="ORF">BSTOLATCC_MIC44444</name>
</gene>
<dbReference type="EMBL" id="CAJZBQ010000044">
    <property type="protein sequence ID" value="CAG9327817.1"/>
    <property type="molecule type" value="Genomic_DNA"/>
</dbReference>
<organism evidence="3 4">
    <name type="scientific">Blepharisma stoltei</name>
    <dbReference type="NCBI Taxonomy" id="1481888"/>
    <lineage>
        <taxon>Eukaryota</taxon>
        <taxon>Sar</taxon>
        <taxon>Alveolata</taxon>
        <taxon>Ciliophora</taxon>
        <taxon>Postciliodesmatophora</taxon>
        <taxon>Heterotrichea</taxon>
        <taxon>Heterotrichida</taxon>
        <taxon>Blepharismidae</taxon>
        <taxon>Blepharisma</taxon>
    </lineage>
</organism>
<dbReference type="AlphaFoldDB" id="A0AAU9JTH5"/>
<evidence type="ECO:0000256" key="1">
    <source>
        <dbReference type="SAM" id="Coils"/>
    </source>
</evidence>
<keyword evidence="4" id="KW-1185">Reference proteome</keyword>
<feature type="region of interest" description="Disordered" evidence="2">
    <location>
        <begin position="532"/>
        <end position="557"/>
    </location>
</feature>
<comment type="caution">
    <text evidence="3">The sequence shown here is derived from an EMBL/GenBank/DDBJ whole genome shotgun (WGS) entry which is preliminary data.</text>
</comment>
<evidence type="ECO:0000256" key="2">
    <source>
        <dbReference type="SAM" id="MobiDB-lite"/>
    </source>
</evidence>
<feature type="coiled-coil region" evidence="1">
    <location>
        <begin position="31"/>
        <end position="58"/>
    </location>
</feature>
<proteinExistence type="predicted"/>
<dbReference type="Proteomes" id="UP001162131">
    <property type="component" value="Unassembled WGS sequence"/>
</dbReference>
<evidence type="ECO:0000313" key="4">
    <source>
        <dbReference type="Proteomes" id="UP001162131"/>
    </source>
</evidence>